<dbReference type="EMBL" id="JAMQYH010000005">
    <property type="protein sequence ID" value="KAJ1686565.1"/>
    <property type="molecule type" value="Genomic_DNA"/>
</dbReference>
<dbReference type="PANTHER" id="PTHR31631:SF19">
    <property type="entry name" value="OS01G0835800 PROTEIN"/>
    <property type="match status" value="1"/>
</dbReference>
<dbReference type="PROSITE" id="PS51774">
    <property type="entry name" value="NAB"/>
    <property type="match status" value="1"/>
</dbReference>
<evidence type="ECO:0000313" key="6">
    <source>
        <dbReference type="Proteomes" id="UP001151287"/>
    </source>
</evidence>
<dbReference type="Proteomes" id="UP001151287">
    <property type="component" value="Unassembled WGS sequence"/>
</dbReference>
<protein>
    <recommendedName>
        <fullName evidence="4">NAB domain-containing protein</fullName>
    </recommendedName>
</protein>
<evidence type="ECO:0000256" key="1">
    <source>
        <dbReference type="ARBA" id="ARBA00023054"/>
    </source>
</evidence>
<reference evidence="5" key="1">
    <citation type="journal article" date="2022" name="Cell">
        <title>Repeat-based holocentromeres influence genome architecture and karyotype evolution.</title>
        <authorList>
            <person name="Hofstatter P.G."/>
            <person name="Thangavel G."/>
            <person name="Lux T."/>
            <person name="Neumann P."/>
            <person name="Vondrak T."/>
            <person name="Novak P."/>
            <person name="Zhang M."/>
            <person name="Costa L."/>
            <person name="Castellani M."/>
            <person name="Scott A."/>
            <person name="Toegelov H."/>
            <person name="Fuchs J."/>
            <person name="Mata-Sucre Y."/>
            <person name="Dias Y."/>
            <person name="Vanzela A.L.L."/>
            <person name="Huettel B."/>
            <person name="Almeida C.C.S."/>
            <person name="Simkova H."/>
            <person name="Souza G."/>
            <person name="Pedrosa-Harand A."/>
            <person name="Macas J."/>
            <person name="Mayer K.F.X."/>
            <person name="Houben A."/>
            <person name="Marques A."/>
        </authorList>
    </citation>
    <scope>NUCLEOTIDE SEQUENCE</scope>
    <source>
        <strain evidence="5">RhyBre1mFocal</strain>
    </source>
</reference>
<feature type="domain" description="NAB" evidence="4">
    <location>
        <begin position="10"/>
        <end position="90"/>
    </location>
</feature>
<name>A0A9Q0HHY9_9POAL</name>
<dbReference type="GO" id="GO:0003779">
    <property type="term" value="F:actin binding"/>
    <property type="evidence" value="ECO:0007669"/>
    <property type="project" value="InterPro"/>
</dbReference>
<keyword evidence="6" id="KW-1185">Reference proteome</keyword>
<feature type="coiled-coil region" evidence="2">
    <location>
        <begin position="157"/>
        <end position="219"/>
    </location>
</feature>
<gene>
    <name evidence="5" type="ORF">LUZ63_017955</name>
</gene>
<evidence type="ECO:0000259" key="4">
    <source>
        <dbReference type="PROSITE" id="PS51774"/>
    </source>
</evidence>
<feature type="region of interest" description="Disordered" evidence="3">
    <location>
        <begin position="433"/>
        <end position="453"/>
    </location>
</feature>
<evidence type="ECO:0000256" key="2">
    <source>
        <dbReference type="SAM" id="Coils"/>
    </source>
</evidence>
<dbReference type="Pfam" id="PF07765">
    <property type="entry name" value="KIP1"/>
    <property type="match status" value="1"/>
</dbReference>
<dbReference type="Pfam" id="PF25014">
    <property type="entry name" value="NET2A"/>
    <property type="match status" value="1"/>
</dbReference>
<dbReference type="InterPro" id="IPR011684">
    <property type="entry name" value="NAB"/>
</dbReference>
<proteinExistence type="predicted"/>
<evidence type="ECO:0000256" key="3">
    <source>
        <dbReference type="SAM" id="MobiDB-lite"/>
    </source>
</evidence>
<dbReference type="OrthoDB" id="616075at2759"/>
<dbReference type="AlphaFoldDB" id="A0A9Q0HHY9"/>
<dbReference type="PANTHER" id="PTHR31631">
    <property type="entry name" value="PROTEIN NETWORKED 2D"/>
    <property type="match status" value="1"/>
</dbReference>
<organism evidence="5 6">
    <name type="scientific">Rhynchospora breviuscula</name>
    <dbReference type="NCBI Taxonomy" id="2022672"/>
    <lineage>
        <taxon>Eukaryota</taxon>
        <taxon>Viridiplantae</taxon>
        <taxon>Streptophyta</taxon>
        <taxon>Embryophyta</taxon>
        <taxon>Tracheophyta</taxon>
        <taxon>Spermatophyta</taxon>
        <taxon>Magnoliopsida</taxon>
        <taxon>Liliopsida</taxon>
        <taxon>Poales</taxon>
        <taxon>Cyperaceae</taxon>
        <taxon>Cyperoideae</taxon>
        <taxon>Rhynchosporeae</taxon>
        <taxon>Rhynchospora</taxon>
    </lineage>
</organism>
<comment type="caution">
    <text evidence="5">The sequence shown here is derived from an EMBL/GenBank/DDBJ whole genome shotgun (WGS) entry which is preliminary data.</text>
</comment>
<accession>A0A9Q0HHY9</accession>
<dbReference type="Pfam" id="PF24918">
    <property type="entry name" value="NET2A_C"/>
    <property type="match status" value="1"/>
</dbReference>
<dbReference type="InterPro" id="IPR056889">
    <property type="entry name" value="NET2A-D/KIP1-like_C"/>
</dbReference>
<sequence>MLQRAASNAYSWWWASHVRTKQSRWLDNDLQEMEDRVKSMVKVIEEDGDTFAKKAELYFQKRPELLNYVEETYRSYRGLADRYDHVSRELHKANHTISQAFPDQVQLAMQDDEENDRGGYPKAIMINPNTKPTNPPIEIPQPAGPAKQTHKKPRHRRIASHLNKDKAQKEIDRLQKEILGLQTEKEFVKSTYESGVAKYWDIESQINDLQEEVTSLQEAFSASAVIEDDEARALMAARAIKSCEDTLVNLQEVERKSSKEARVESQRIRDAKRKLNILKGESDDKSTVEVEEKEEEHENNNLALNQVTLDLQVICQMVKEHFANGSEASVVELAERIDELVEKVISLELTVSSQGAQIQRLRTDTDELQKQLGGLEKDKCTHAMDSNQLDERLKRAEDELQRIIQLERCIKEVKGVIRSHFTEACSTFSDLSEQLKSPKGNESSSEFLQDESQYSYSESIGDGTVTEVDAVDSQVLHQLLMNGLEGRDKSALEEYTAILKSYKSTKRMLSQMERKNQEYHNETMVQVQELKTANAMKDDEIKSLRRILSTLQANITASGATVQEQGKQPAVPDMQITDEIIKLCQVEQLHVNTEVENKVRGDIDTLLEENLDFWLRFCTSYHQIQQFQSTFDRLQAETDKMKELPSEAPLGNDESTPVEKKLRELNTDLQVWLEKNMLLKGELESRSTSLCNIKEEISRISKESDEMQFTPYQAAKFQGEIGNMQQENNKVAKELQAGLDHVRGLQVEIGKVLLKLRRSFELVHSRNSNPLHNHFKNLSIKTRIPLRTFLFGTKPKKQSIFACMNPALQKQYSDLRAAGFPT</sequence>
<dbReference type="InterPro" id="IPR056888">
    <property type="entry name" value="NET2A-D/KIP1-like_dom"/>
</dbReference>
<evidence type="ECO:0000313" key="5">
    <source>
        <dbReference type="EMBL" id="KAJ1686565.1"/>
    </source>
</evidence>
<feature type="coiled-coil region" evidence="2">
    <location>
        <begin position="330"/>
        <end position="406"/>
    </location>
</feature>
<keyword evidence="1 2" id="KW-0175">Coiled coil</keyword>